<comment type="caution">
    <text evidence="14">The sequence shown here is derived from an EMBL/GenBank/DDBJ whole genome shotgun (WGS) entry which is preliminary data.</text>
</comment>
<dbReference type="GO" id="GO:0004156">
    <property type="term" value="F:dihydropteroate synthase activity"/>
    <property type="evidence" value="ECO:0007669"/>
    <property type="project" value="UniProtKB-EC"/>
</dbReference>
<dbReference type="InterPro" id="IPR011005">
    <property type="entry name" value="Dihydropteroate_synth-like_sf"/>
</dbReference>
<evidence type="ECO:0000256" key="10">
    <source>
        <dbReference type="ARBA" id="ARBA00022909"/>
    </source>
</evidence>
<dbReference type="PANTHER" id="PTHR20941:SF1">
    <property type="entry name" value="FOLIC ACID SYNTHESIS PROTEIN FOL1"/>
    <property type="match status" value="1"/>
</dbReference>
<dbReference type="GO" id="GO:0046654">
    <property type="term" value="P:tetrahydrofolate biosynthetic process"/>
    <property type="evidence" value="ECO:0007669"/>
    <property type="project" value="UniProtKB-UniPathway"/>
</dbReference>
<comment type="pathway">
    <text evidence="3 12">Cofactor biosynthesis; tetrahydrofolate biosynthesis; 7,8-dihydrofolate from 2-amino-4-hydroxy-6-hydroxymethyl-7,8-dihydropteridine diphosphate and 4-aminobenzoate: step 1/2.</text>
</comment>
<evidence type="ECO:0000256" key="12">
    <source>
        <dbReference type="RuleBase" id="RU361205"/>
    </source>
</evidence>
<dbReference type="Gene3D" id="3.20.20.20">
    <property type="entry name" value="Dihydropteroate synthase-like"/>
    <property type="match status" value="1"/>
</dbReference>
<evidence type="ECO:0000256" key="1">
    <source>
        <dbReference type="ARBA" id="ARBA00000012"/>
    </source>
</evidence>
<dbReference type="PROSITE" id="PS00793">
    <property type="entry name" value="DHPS_2"/>
    <property type="match status" value="1"/>
</dbReference>
<dbReference type="GO" id="GO:0005829">
    <property type="term" value="C:cytosol"/>
    <property type="evidence" value="ECO:0007669"/>
    <property type="project" value="TreeGrafter"/>
</dbReference>
<dbReference type="InterPro" id="IPR000489">
    <property type="entry name" value="Pterin-binding_dom"/>
</dbReference>
<dbReference type="GO" id="GO:0046872">
    <property type="term" value="F:metal ion binding"/>
    <property type="evidence" value="ECO:0007669"/>
    <property type="project" value="UniProtKB-KW"/>
</dbReference>
<comment type="function">
    <text evidence="12">Catalyzes the condensation of para-aminobenzoate (pABA) with 6-hydroxymethyl-7,8-dihydropterin diphosphate (DHPt-PP) to form 7,8-dihydropteroate (H2Pte), the immediate precursor of folate derivatives.</text>
</comment>
<evidence type="ECO:0000256" key="6">
    <source>
        <dbReference type="ARBA" id="ARBA00016919"/>
    </source>
</evidence>
<accession>A0A6B2NT39</accession>
<evidence type="ECO:0000256" key="5">
    <source>
        <dbReference type="ARBA" id="ARBA00012458"/>
    </source>
</evidence>
<reference evidence="14" key="1">
    <citation type="submission" date="2020-02" db="EMBL/GenBank/DDBJ databases">
        <title>Delineation of the pyrene-degrading pathway in Roseobacter clade bacteria by genomic analysis.</title>
        <authorList>
            <person name="Zhou H."/>
            <person name="Wang H."/>
        </authorList>
    </citation>
    <scope>NUCLEOTIDE SEQUENCE</scope>
    <source>
        <strain evidence="14">PrR005</strain>
    </source>
</reference>
<dbReference type="Pfam" id="PF00809">
    <property type="entry name" value="Pterin_bind"/>
    <property type="match status" value="1"/>
</dbReference>
<evidence type="ECO:0000256" key="7">
    <source>
        <dbReference type="ARBA" id="ARBA00022679"/>
    </source>
</evidence>
<gene>
    <name evidence="14" type="primary">folP</name>
    <name evidence="14" type="ORF">G0P99_20530</name>
</gene>
<comment type="cofactor">
    <cofactor evidence="2 12">
        <name>Mg(2+)</name>
        <dbReference type="ChEBI" id="CHEBI:18420"/>
    </cofactor>
</comment>
<dbReference type="PANTHER" id="PTHR20941">
    <property type="entry name" value="FOLATE SYNTHESIS PROTEINS"/>
    <property type="match status" value="1"/>
</dbReference>
<keyword evidence="10 12" id="KW-0289">Folate biosynthesis</keyword>
<evidence type="ECO:0000256" key="4">
    <source>
        <dbReference type="ARBA" id="ARBA00009503"/>
    </source>
</evidence>
<dbReference type="PROSITE" id="PS00792">
    <property type="entry name" value="DHPS_1"/>
    <property type="match status" value="1"/>
</dbReference>
<evidence type="ECO:0000256" key="8">
    <source>
        <dbReference type="ARBA" id="ARBA00022723"/>
    </source>
</evidence>
<proteinExistence type="inferred from homology"/>
<dbReference type="CDD" id="cd00739">
    <property type="entry name" value="DHPS"/>
    <property type="match status" value="1"/>
</dbReference>
<comment type="similarity">
    <text evidence="4 12">Belongs to the DHPS family.</text>
</comment>
<comment type="catalytic activity">
    <reaction evidence="1">
        <text>(7,8-dihydropterin-6-yl)methyl diphosphate + 4-aminobenzoate = 7,8-dihydropteroate + diphosphate</text>
        <dbReference type="Rhea" id="RHEA:19949"/>
        <dbReference type="ChEBI" id="CHEBI:17836"/>
        <dbReference type="ChEBI" id="CHEBI:17839"/>
        <dbReference type="ChEBI" id="CHEBI:33019"/>
        <dbReference type="ChEBI" id="CHEBI:72950"/>
        <dbReference type="EC" id="2.5.1.15"/>
    </reaction>
</comment>
<sequence>MSDYFRPLVQQGAARPKDAVPLGGGELWFTHAEHLSRDGAIEVVPVAGIPAPWLERLTGARDAIAGLDMARPHLMGILNVTPDSFSDGGRHYGVADAVQAALAMVEQGVSLLDIGGESTRPGAIEVPVDEEIRRIEPVIEAIRAETGTAISIDTRKAAVAEAALAAGASLVNDVSGFTFDAGLAPLCADTGTPVCIMHAQGDPATMQQDPHYDNVLLDVYDFLSAQVDRLAAAGLARGQIVIDPGIGFGKTQVHNLTLLRNLSLFHGIGCPILLGVSRKRFIGTIGKEPLAQARAPGSISVGLAGLAQGVQILRVHDVAETAQALRLWAAVR</sequence>
<dbReference type="AlphaFoldDB" id="A0A6B2NT39"/>
<evidence type="ECO:0000259" key="13">
    <source>
        <dbReference type="PROSITE" id="PS50972"/>
    </source>
</evidence>
<evidence type="ECO:0000256" key="9">
    <source>
        <dbReference type="ARBA" id="ARBA00022842"/>
    </source>
</evidence>
<dbReference type="SUPFAM" id="SSF51717">
    <property type="entry name" value="Dihydropteroate synthetase-like"/>
    <property type="match status" value="1"/>
</dbReference>
<dbReference type="EMBL" id="JAAGOX010000054">
    <property type="protein sequence ID" value="NDW47336.1"/>
    <property type="molecule type" value="Genomic_DNA"/>
</dbReference>
<organism evidence="14">
    <name type="scientific">Ruegeria sp. PrR005</name>
    <dbReference type="NCBI Taxonomy" id="2706882"/>
    <lineage>
        <taxon>Bacteria</taxon>
        <taxon>Pseudomonadati</taxon>
        <taxon>Pseudomonadota</taxon>
        <taxon>Alphaproteobacteria</taxon>
        <taxon>Rhodobacterales</taxon>
        <taxon>Roseobacteraceae</taxon>
        <taxon>Ruegeria</taxon>
    </lineage>
</organism>
<dbReference type="RefSeq" id="WP_164132350.1">
    <property type="nucleotide sequence ID" value="NZ_JAAGOX010000054.1"/>
</dbReference>
<keyword evidence="8 12" id="KW-0479">Metal-binding</keyword>
<dbReference type="UniPathway" id="UPA00077">
    <property type="reaction ID" value="UER00156"/>
</dbReference>
<dbReference type="PROSITE" id="PS50972">
    <property type="entry name" value="PTERIN_BINDING"/>
    <property type="match status" value="1"/>
</dbReference>
<evidence type="ECO:0000256" key="2">
    <source>
        <dbReference type="ARBA" id="ARBA00001946"/>
    </source>
</evidence>
<dbReference type="InterPro" id="IPR045031">
    <property type="entry name" value="DHP_synth-like"/>
</dbReference>
<evidence type="ECO:0000256" key="3">
    <source>
        <dbReference type="ARBA" id="ARBA00004763"/>
    </source>
</evidence>
<dbReference type="EC" id="2.5.1.15" evidence="5 12"/>
<name>A0A6B2NT39_9RHOB</name>
<dbReference type="GO" id="GO:0046656">
    <property type="term" value="P:folic acid biosynthetic process"/>
    <property type="evidence" value="ECO:0007669"/>
    <property type="project" value="UniProtKB-KW"/>
</dbReference>
<evidence type="ECO:0000313" key="14">
    <source>
        <dbReference type="EMBL" id="NDW47336.1"/>
    </source>
</evidence>
<dbReference type="FunFam" id="3.20.20.20:FF:000006">
    <property type="entry name" value="Dihydropteroate synthase"/>
    <property type="match status" value="1"/>
</dbReference>
<protein>
    <recommendedName>
        <fullName evidence="6 12">Dihydropteroate synthase</fullName>
        <shortName evidence="12">DHPS</shortName>
        <ecNumber evidence="5 12">2.5.1.15</ecNumber>
    </recommendedName>
    <alternativeName>
        <fullName evidence="11 12">Dihydropteroate pyrophosphorylase</fullName>
    </alternativeName>
</protein>
<keyword evidence="9 12" id="KW-0460">Magnesium</keyword>
<evidence type="ECO:0000256" key="11">
    <source>
        <dbReference type="ARBA" id="ARBA00030193"/>
    </source>
</evidence>
<feature type="domain" description="Pterin-binding" evidence="13">
    <location>
        <begin position="72"/>
        <end position="326"/>
    </location>
</feature>
<dbReference type="NCBIfam" id="TIGR01496">
    <property type="entry name" value="DHPS"/>
    <property type="match status" value="1"/>
</dbReference>
<keyword evidence="7 12" id="KW-0808">Transferase</keyword>
<dbReference type="InterPro" id="IPR006390">
    <property type="entry name" value="DHP_synth_dom"/>
</dbReference>